<reference evidence="12 13" key="1">
    <citation type="submission" date="2011-10" db="EMBL/GenBank/DDBJ databases">
        <title>The Genome Sequence of Lachnospiraceae bacterium ACC2.</title>
        <authorList>
            <consortium name="The Broad Institute Genome Sequencing Platform"/>
            <person name="Earl A."/>
            <person name="Ward D."/>
            <person name="Feldgarden M."/>
            <person name="Gevers D."/>
            <person name="Sizova M."/>
            <person name="Hazen A."/>
            <person name="Epstein S."/>
            <person name="Young S.K."/>
            <person name="Zeng Q."/>
            <person name="Gargeya S."/>
            <person name="Fitzgerald M."/>
            <person name="Haas B."/>
            <person name="Abouelleil A."/>
            <person name="Alvarado L."/>
            <person name="Arachchi H.M."/>
            <person name="Berlin A."/>
            <person name="Brown A."/>
            <person name="Chapman S.B."/>
            <person name="Chen Z."/>
            <person name="Dunbar C."/>
            <person name="Freedman E."/>
            <person name="Gearin G."/>
            <person name="Goldberg J."/>
            <person name="Griggs A."/>
            <person name="Gujja S."/>
            <person name="Heiman D."/>
            <person name="Howarth C."/>
            <person name="Larson L."/>
            <person name="Lui A."/>
            <person name="MacDonald P.J.P."/>
            <person name="Montmayeur A."/>
            <person name="Murphy C."/>
            <person name="Neiman D."/>
            <person name="Pearson M."/>
            <person name="Priest M."/>
            <person name="Roberts A."/>
            <person name="Saif S."/>
            <person name="Shea T."/>
            <person name="Shenoy N."/>
            <person name="Sisk P."/>
            <person name="Stolte C."/>
            <person name="Sykes S."/>
            <person name="Wortman J."/>
            <person name="Nusbaum C."/>
            <person name="Birren B."/>
        </authorList>
    </citation>
    <scope>NUCLEOTIDE SEQUENCE [LARGE SCALE GENOMIC DNA]</scope>
    <source>
        <strain evidence="12 13">ACC2</strain>
    </source>
</reference>
<dbReference type="AlphaFoldDB" id="A0AA36Y4G2"/>
<evidence type="ECO:0000256" key="9">
    <source>
        <dbReference type="HAMAP-Rule" id="MF_00061"/>
    </source>
</evidence>
<evidence type="ECO:0000256" key="6">
    <source>
        <dbReference type="ARBA" id="ARBA00022777"/>
    </source>
</evidence>
<dbReference type="GeneID" id="86940946"/>
<dbReference type="Pfam" id="PF08544">
    <property type="entry name" value="GHMP_kinases_C"/>
    <property type="match status" value="1"/>
</dbReference>
<evidence type="ECO:0000256" key="3">
    <source>
        <dbReference type="ARBA" id="ARBA00017473"/>
    </source>
</evidence>
<dbReference type="NCBIfam" id="NF011202">
    <property type="entry name" value="PRK14608.1"/>
    <property type="match status" value="1"/>
</dbReference>
<dbReference type="Proteomes" id="UP000018466">
    <property type="component" value="Unassembled WGS sequence"/>
</dbReference>
<evidence type="ECO:0000313" key="12">
    <source>
        <dbReference type="EMBL" id="EHO16487.1"/>
    </source>
</evidence>
<comment type="pathway">
    <text evidence="9">Isoprenoid biosynthesis; isopentenyl diphosphate biosynthesis via DXP pathway; isopentenyl diphosphate from 1-deoxy-D-xylulose 5-phosphate: step 3/6.</text>
</comment>
<evidence type="ECO:0000256" key="4">
    <source>
        <dbReference type="ARBA" id="ARBA00022679"/>
    </source>
</evidence>
<dbReference type="GO" id="GO:0050515">
    <property type="term" value="F:4-(cytidine 5'-diphospho)-2-C-methyl-D-erythritol kinase activity"/>
    <property type="evidence" value="ECO:0007669"/>
    <property type="project" value="UniProtKB-UniRule"/>
</dbReference>
<evidence type="ECO:0000256" key="2">
    <source>
        <dbReference type="ARBA" id="ARBA00012052"/>
    </source>
</evidence>
<dbReference type="SUPFAM" id="SSF55060">
    <property type="entry name" value="GHMP Kinase, C-terminal domain"/>
    <property type="match status" value="1"/>
</dbReference>
<keyword evidence="13" id="KW-1185">Reference proteome</keyword>
<dbReference type="HAMAP" id="MF_00061">
    <property type="entry name" value="IspE"/>
    <property type="match status" value="1"/>
</dbReference>
<dbReference type="RefSeq" id="WP_009533019.1">
    <property type="nucleotide sequence ID" value="NZ_JH590863.1"/>
</dbReference>
<dbReference type="Pfam" id="PF00288">
    <property type="entry name" value="GHMP_kinases_N"/>
    <property type="match status" value="1"/>
</dbReference>
<feature type="binding site" evidence="9">
    <location>
        <begin position="99"/>
        <end position="109"/>
    </location>
    <ligand>
        <name>ATP</name>
        <dbReference type="ChEBI" id="CHEBI:30616"/>
    </ligand>
</feature>
<dbReference type="InterPro" id="IPR014721">
    <property type="entry name" value="Ribsml_uS5_D2-typ_fold_subgr"/>
</dbReference>
<dbReference type="GO" id="GO:0019288">
    <property type="term" value="P:isopentenyl diphosphate biosynthetic process, methylerythritol 4-phosphate pathway"/>
    <property type="evidence" value="ECO:0007669"/>
    <property type="project" value="UniProtKB-UniRule"/>
</dbReference>
<keyword evidence="5 9" id="KW-0547">Nucleotide-binding</keyword>
<evidence type="ECO:0000256" key="7">
    <source>
        <dbReference type="ARBA" id="ARBA00022840"/>
    </source>
</evidence>
<evidence type="ECO:0000259" key="11">
    <source>
        <dbReference type="Pfam" id="PF08544"/>
    </source>
</evidence>
<dbReference type="NCBIfam" id="TIGR00154">
    <property type="entry name" value="ispE"/>
    <property type="match status" value="1"/>
</dbReference>
<keyword evidence="6 9" id="KW-0418">Kinase</keyword>
<comment type="caution">
    <text evidence="12">The sequence shown here is derived from an EMBL/GenBank/DDBJ whole genome shotgun (WGS) entry which is preliminary data.</text>
</comment>
<name>A0AA36Y4G2_9FIRM</name>
<dbReference type="InterPro" id="IPR006204">
    <property type="entry name" value="GHMP_kinase_N_dom"/>
</dbReference>
<keyword evidence="9" id="KW-0414">Isoprene biosynthesis</keyword>
<gene>
    <name evidence="9" type="primary">ispE</name>
    <name evidence="12" type="ORF">HMPREF9623_01186</name>
</gene>
<dbReference type="PANTHER" id="PTHR43527:SF2">
    <property type="entry name" value="4-DIPHOSPHOCYTIDYL-2-C-METHYL-D-ERYTHRITOL KINASE, CHLOROPLASTIC"/>
    <property type="match status" value="1"/>
</dbReference>
<dbReference type="PANTHER" id="PTHR43527">
    <property type="entry name" value="4-DIPHOSPHOCYTIDYL-2-C-METHYL-D-ERYTHRITOL KINASE, CHLOROPLASTIC"/>
    <property type="match status" value="1"/>
</dbReference>
<keyword evidence="4 9" id="KW-0808">Transferase</keyword>
<evidence type="ECO:0000256" key="1">
    <source>
        <dbReference type="ARBA" id="ARBA00009684"/>
    </source>
</evidence>
<comment type="function">
    <text evidence="9">Catalyzes the phosphorylation of the position 2 hydroxy group of 4-diphosphocytidyl-2C-methyl-D-erythritol.</text>
</comment>
<dbReference type="Gene3D" id="3.30.230.10">
    <property type="match status" value="1"/>
</dbReference>
<accession>A0AA36Y4G2</accession>
<dbReference type="InterPro" id="IPR013750">
    <property type="entry name" value="GHMP_kinase_C_dom"/>
</dbReference>
<proteinExistence type="inferred from homology"/>
<dbReference type="GO" id="GO:0016114">
    <property type="term" value="P:terpenoid biosynthetic process"/>
    <property type="evidence" value="ECO:0007669"/>
    <property type="project" value="UniProtKB-UniRule"/>
</dbReference>
<comment type="similarity">
    <text evidence="1 9">Belongs to the GHMP kinase family. IspE subfamily.</text>
</comment>
<feature type="active site" evidence="9">
    <location>
        <position position="15"/>
    </location>
</feature>
<evidence type="ECO:0000256" key="8">
    <source>
        <dbReference type="ARBA" id="ARBA00032554"/>
    </source>
</evidence>
<comment type="catalytic activity">
    <reaction evidence="9">
        <text>4-CDP-2-C-methyl-D-erythritol + ATP = 4-CDP-2-C-methyl-D-erythritol 2-phosphate + ADP + H(+)</text>
        <dbReference type="Rhea" id="RHEA:18437"/>
        <dbReference type="ChEBI" id="CHEBI:15378"/>
        <dbReference type="ChEBI" id="CHEBI:30616"/>
        <dbReference type="ChEBI" id="CHEBI:57823"/>
        <dbReference type="ChEBI" id="CHEBI:57919"/>
        <dbReference type="ChEBI" id="CHEBI:456216"/>
        <dbReference type="EC" id="2.7.1.148"/>
    </reaction>
</comment>
<feature type="domain" description="GHMP kinase N-terminal" evidence="10">
    <location>
        <begin position="71"/>
        <end position="149"/>
    </location>
</feature>
<dbReference type="EC" id="2.7.1.148" evidence="2 9"/>
<dbReference type="PIRSF" id="PIRSF010376">
    <property type="entry name" value="IspE"/>
    <property type="match status" value="1"/>
</dbReference>
<organism evidence="12 13">
    <name type="scientific">Stomatobaculum longum</name>
    <dbReference type="NCBI Taxonomy" id="796942"/>
    <lineage>
        <taxon>Bacteria</taxon>
        <taxon>Bacillati</taxon>
        <taxon>Bacillota</taxon>
        <taxon>Clostridia</taxon>
        <taxon>Lachnospirales</taxon>
        <taxon>Lachnospiraceae</taxon>
        <taxon>Stomatobaculum</taxon>
    </lineage>
</organism>
<dbReference type="InterPro" id="IPR020568">
    <property type="entry name" value="Ribosomal_Su5_D2-typ_SF"/>
</dbReference>
<dbReference type="InterPro" id="IPR036554">
    <property type="entry name" value="GHMP_kinase_C_sf"/>
</dbReference>
<protein>
    <recommendedName>
        <fullName evidence="3 9">4-diphosphocytidyl-2-C-methyl-D-erythritol kinase</fullName>
        <shortName evidence="9">CMK</shortName>
        <ecNumber evidence="2 9">2.7.1.148</ecNumber>
    </recommendedName>
    <alternativeName>
        <fullName evidence="8 9">4-(cytidine-5'-diphospho)-2-C-methyl-D-erythritol kinase</fullName>
    </alternativeName>
</protein>
<dbReference type="SUPFAM" id="SSF54211">
    <property type="entry name" value="Ribosomal protein S5 domain 2-like"/>
    <property type="match status" value="1"/>
</dbReference>
<dbReference type="InterPro" id="IPR004424">
    <property type="entry name" value="IspE"/>
</dbReference>
<evidence type="ECO:0000313" key="13">
    <source>
        <dbReference type="Proteomes" id="UP000018466"/>
    </source>
</evidence>
<dbReference type="EMBL" id="AGEL01000007">
    <property type="protein sequence ID" value="EHO16487.1"/>
    <property type="molecule type" value="Genomic_DNA"/>
</dbReference>
<evidence type="ECO:0000259" key="10">
    <source>
        <dbReference type="Pfam" id="PF00288"/>
    </source>
</evidence>
<dbReference type="Gene3D" id="3.30.70.890">
    <property type="entry name" value="GHMP kinase, C-terminal domain"/>
    <property type="match status" value="1"/>
</dbReference>
<feature type="domain" description="GHMP kinase C-terminal" evidence="11">
    <location>
        <begin position="211"/>
        <end position="276"/>
    </location>
</feature>
<dbReference type="GO" id="GO:0005524">
    <property type="term" value="F:ATP binding"/>
    <property type="evidence" value="ECO:0007669"/>
    <property type="project" value="UniProtKB-UniRule"/>
</dbReference>
<keyword evidence="7 9" id="KW-0067">ATP-binding</keyword>
<feature type="active site" evidence="9">
    <location>
        <position position="141"/>
    </location>
</feature>
<sequence>METGRESVRARAFAKINLGLEVLGTRADGYHLLRTGMQSISLADELLLTRTAEEGITLCCDEPSLPTDGRNLAVRAAEAVFRHCGLPGGVRIELKKQIPAEAGLGGGSADAAAVLRGLRALFSLPLGDEALRELALPLGADVPFCVSGGTMLAEGIGEVLSPLSPMPPCHLVIVKPPCGSSTKAVYAALSLKTLRPWEQPDARLLKNALQGQNVTLLGASLQNALEKPATELQPVLLDYRQFLMESGAAGAAMSGSGSAFFAVFPEAERDKAEQCIATGKKQFPAAAFFLCRPVSAEEVSASTI</sequence>
<evidence type="ECO:0000256" key="5">
    <source>
        <dbReference type="ARBA" id="ARBA00022741"/>
    </source>
</evidence>